<evidence type="ECO:0000313" key="2">
    <source>
        <dbReference type="Proteomes" id="UP001457898"/>
    </source>
</evidence>
<reference evidence="1 2" key="1">
    <citation type="submission" date="2024-03" db="EMBL/GenBank/DDBJ databases">
        <title>Human intestinal bacterial collection.</title>
        <authorList>
            <person name="Pauvert C."/>
            <person name="Hitch T.C.A."/>
            <person name="Clavel T."/>
        </authorList>
    </citation>
    <scope>NUCLEOTIDE SEQUENCE [LARGE SCALE GENOMIC DNA]</scope>
    <source>
        <strain evidence="1 2">CLA-SR-H028</strain>
    </source>
</reference>
<name>A0ABV1DM15_9FIRM</name>
<accession>A0ABV1DM15</accession>
<proteinExistence type="predicted"/>
<dbReference type="GO" id="GO:0032259">
    <property type="term" value="P:methylation"/>
    <property type="evidence" value="ECO:0007669"/>
    <property type="project" value="UniProtKB-KW"/>
</dbReference>
<protein>
    <submittedName>
        <fullName evidence="1">Adenine-specific methyltransferase EcoRI family protein</fullName>
    </submittedName>
</protein>
<evidence type="ECO:0000313" key="1">
    <source>
        <dbReference type="EMBL" id="MEQ2431426.1"/>
    </source>
</evidence>
<dbReference type="PROSITE" id="PS00092">
    <property type="entry name" value="N6_MTASE"/>
    <property type="match status" value="1"/>
</dbReference>
<comment type="caution">
    <text evidence="1">The sequence shown here is derived from an EMBL/GenBank/DDBJ whole genome shotgun (WGS) entry which is preliminary data.</text>
</comment>
<keyword evidence="1" id="KW-0489">Methyltransferase</keyword>
<dbReference type="InterPro" id="IPR025247">
    <property type="entry name" value="EcoRI-like_methylase"/>
</dbReference>
<organism evidence="1 2">
    <name type="scientific">Blautia caccae</name>
    <dbReference type="NCBI Taxonomy" id="3133175"/>
    <lineage>
        <taxon>Bacteria</taxon>
        <taxon>Bacillati</taxon>
        <taxon>Bacillota</taxon>
        <taxon>Clostridia</taxon>
        <taxon>Lachnospirales</taxon>
        <taxon>Lachnospiraceae</taxon>
        <taxon>Blautia</taxon>
    </lineage>
</organism>
<gene>
    <name evidence="1" type="ORF">WMO65_10465</name>
</gene>
<dbReference type="GO" id="GO:0008168">
    <property type="term" value="F:methyltransferase activity"/>
    <property type="evidence" value="ECO:0007669"/>
    <property type="project" value="UniProtKB-KW"/>
</dbReference>
<dbReference type="RefSeq" id="WP_148391683.1">
    <property type="nucleotide sequence ID" value="NZ_JBBMFP010000008.1"/>
</dbReference>
<sequence>MVKNKNLNDSKRRKNDEFYTLLSDIEAELQNYKKHFRGKTIYCNCDNPEFSNFWKYFKDNFEDLELKKLIATYFDSGGTTYKYVLSSGSKEPTKTPLFGDGDFRSPECIEILKEADIVVTNPPFSLFREYIAQLIQYEKKFSVIGSLNAVGYRDIFPLIKSHQIWISSNNQHQFFRVPDDYDIGVTKVHADGCRYATLGNIAWYTNLPIERKFTDLVLTESYSPDKYPRYDNYNAINVNKLSEIPCDYDGIMGVPVTFIAKYNPNQFKILGITTGSDAFEAAPTKKYINPVRVTGTCKGGSSTNTSATLLLPRIASRWHLLYRRQRRRISEGNLQKNFDTKK</sequence>
<dbReference type="InterPro" id="IPR002052">
    <property type="entry name" value="DNA_methylase_N6_adenine_CS"/>
</dbReference>
<keyword evidence="1" id="KW-0808">Transferase</keyword>
<dbReference type="Proteomes" id="UP001457898">
    <property type="component" value="Unassembled WGS sequence"/>
</dbReference>
<dbReference type="Pfam" id="PF13651">
    <property type="entry name" value="EcoRI_methylase"/>
    <property type="match status" value="1"/>
</dbReference>
<keyword evidence="2" id="KW-1185">Reference proteome</keyword>
<dbReference type="EMBL" id="JBBMFP010000008">
    <property type="protein sequence ID" value="MEQ2431426.1"/>
    <property type="molecule type" value="Genomic_DNA"/>
</dbReference>